<evidence type="ECO:0000313" key="4">
    <source>
        <dbReference type="Proteomes" id="UP000001299"/>
    </source>
</evidence>
<dbReference type="GO" id="GO:0005975">
    <property type="term" value="P:carbohydrate metabolic process"/>
    <property type="evidence" value="ECO:0007669"/>
    <property type="project" value="UniProtKB-ARBA"/>
</dbReference>
<dbReference type="HOGENOM" id="CLU_004852_0_0_9"/>
<dbReference type="Gene3D" id="3.20.20.520">
    <property type="entry name" value="Glycosyl hydrolase family 115"/>
    <property type="match status" value="1"/>
</dbReference>
<protein>
    <submittedName>
        <fullName evidence="3">Alpha-glucuronidase Gh115B</fullName>
    </submittedName>
</protein>
<evidence type="ECO:0000259" key="2">
    <source>
        <dbReference type="Pfam" id="PF17829"/>
    </source>
</evidence>
<dbReference type="Pfam" id="PF15979">
    <property type="entry name" value="Glyco_hydro_115"/>
    <property type="match status" value="1"/>
</dbReference>
<keyword evidence="4" id="KW-1185">Reference proteome</keyword>
<dbReference type="GO" id="GO:0016787">
    <property type="term" value="F:hydrolase activity"/>
    <property type="evidence" value="ECO:0007669"/>
    <property type="project" value="UniProtKB-KW"/>
</dbReference>
<accession>E0S1Z6</accession>
<gene>
    <name evidence="3" type="primary">gh115B</name>
    <name evidence="3" type="ordered locus">bpr_I1081</name>
</gene>
<dbReference type="RefSeq" id="WP_013280477.1">
    <property type="nucleotide sequence ID" value="NC_014387.1"/>
</dbReference>
<keyword evidence="1" id="KW-0378">Hydrolase</keyword>
<dbReference type="InterPro" id="IPR029018">
    <property type="entry name" value="Hex-like_dom2"/>
</dbReference>
<evidence type="ECO:0000313" key="3">
    <source>
        <dbReference type="EMBL" id="ADL33821.1"/>
    </source>
</evidence>
<dbReference type="PANTHER" id="PTHR37842:SF2">
    <property type="entry name" value="GYLCOSYL HYDROLASE 115 C-TERMINAL DOMAIN-CONTAINING PROTEIN"/>
    <property type="match status" value="1"/>
</dbReference>
<dbReference type="Proteomes" id="UP000001299">
    <property type="component" value="Chromosome 1"/>
</dbReference>
<dbReference type="Pfam" id="PF17829">
    <property type="entry name" value="GH115_C"/>
    <property type="match status" value="1"/>
</dbReference>
<dbReference type="Gene3D" id="3.30.379.10">
    <property type="entry name" value="Chitobiase/beta-hexosaminidase domain 2-like"/>
    <property type="match status" value="1"/>
</dbReference>
<dbReference type="CAZy" id="GH115">
    <property type="family name" value="Glycoside Hydrolase Family 115"/>
</dbReference>
<dbReference type="PANTHER" id="PTHR37842">
    <property type="match status" value="1"/>
</dbReference>
<organism evidence="3 4">
    <name type="scientific">Butyrivibrio proteoclasticus (strain ATCC 51982 / DSM 14932 / B316)</name>
    <name type="common">Clostridium proteoclasticum</name>
    <dbReference type="NCBI Taxonomy" id="515622"/>
    <lineage>
        <taxon>Bacteria</taxon>
        <taxon>Bacillati</taxon>
        <taxon>Bacillota</taxon>
        <taxon>Clostridia</taxon>
        <taxon>Lachnospirales</taxon>
        <taxon>Lachnospiraceae</taxon>
        <taxon>Butyrivibrio</taxon>
    </lineage>
</organism>
<dbReference type="AlphaFoldDB" id="E0S1Z6"/>
<dbReference type="KEGG" id="bpb:bpr_I1081"/>
<dbReference type="STRING" id="515622.bpr_I1081"/>
<evidence type="ECO:0000256" key="1">
    <source>
        <dbReference type="ARBA" id="ARBA00022801"/>
    </source>
</evidence>
<dbReference type="InterPro" id="IPR042301">
    <property type="entry name" value="GH115_sf"/>
</dbReference>
<dbReference type="Gene3D" id="2.60.120.1620">
    <property type="match status" value="1"/>
</dbReference>
<dbReference type="InterPro" id="IPR041437">
    <property type="entry name" value="GH115_C"/>
</dbReference>
<dbReference type="InterPro" id="IPR031924">
    <property type="entry name" value="GH115"/>
</dbReference>
<feature type="domain" description="Gylcosyl hydrolase 115 C-terminal" evidence="2">
    <location>
        <begin position="852"/>
        <end position="1038"/>
    </location>
</feature>
<sequence length="1039" mass="117103">MGNTDELHAVCLFDGIRVLDIVIESKAYSGVKKIGETICEDICLVTGKMPAIIDSLDKSAGNALVLVATDGKSALLDELDQKGLIDLDLIRGKREVFMMSVVKYSEIEEDILGASLNGFAANSADNSTEDYEERRILVIAGSDKRGTIYGMFHLSRLCGVSPLVYFGDAIPEKRDKLYVNISEGIYVSKEPSVYYRGFFINDEWPAFGNWAYEKFGGVNAKCYRKVFELLLRLNGNYMWPAMWNSNFSEDGPGIENARLADELGVIMGTSHHEPLFRAGNEWQQQYREYGEDNSWSFLSNEKAITKFWENGVLRNKDFESVITIGMRGEADSKLLPEDATMKDNIEVVKKAILAQDGILKKHISEDLKEVPRMLAIYKEVEDYYYGDETCEGLKDWEELKDAIFLLSDDNHGNLRNLPTEAERKHPGGYGMYYHFDYHGAPISYEWTNCNRLTKTWEQMTTAYEAGVTKMWIVNVGDLKEMEYPLSFFMELAYDYETWGLNGLNKTKEFAYKWIDQQFGSRISKEQRNDIFKVLEGYTRLNAMRTPETMNEHIYHPVHLGEGERILAMARDILATADKLKDELTGEALLTYESIIYYAAAASINLVIAWILTGMNHDLARKGSLYANTYIDEIEARIALDKKLVDEFHHIANGKWNHCLSSAHTGFRSWDDREWSYPVAHKVSPLTVAKALVSFRGQDRYHLGAYWQDMAPLVCDDLATFVGAKVDRTEADRTKAGIGQRAILDIDTRGEIGFEYKITLDSAAIICDKKEGRVGFLAEQLNNPQISLADKYKTCRDTVAFSFSGSTVNVSEVKGRVDISFDNGQKTYVDLLFRLGESCPDADRNVISKLKPYCCINAADIEDNNKVDGCGFEVVEFLGREASAIKAFPPMKNYEVVCDNNIATEATVTGDTVSEASCDNVPHVSYKVYSDEDIKADIIFYLMTRNPSVKGGRMRFYVAANDDKPQTVYSVSDHYYTEWQDDDWAQGVLTAGRQVSISVSLKAGANTIRVYAGDPGVIIEKLVIKRSGYELPASYLGPVK</sequence>
<dbReference type="EMBL" id="CP001810">
    <property type="protein sequence ID" value="ADL33821.1"/>
    <property type="molecule type" value="Genomic_DNA"/>
</dbReference>
<dbReference type="Gene3D" id="1.20.58.2150">
    <property type="match status" value="1"/>
</dbReference>
<proteinExistence type="predicted"/>
<name>E0S1Z6_BUTPB</name>
<reference evidence="3 4" key="1">
    <citation type="journal article" date="2010" name="PLoS ONE">
        <title>The glycobiome of the rumen bacterium Butyrivibrio proteoclasticus B316(T) highlights adaptation to a polysaccharide-rich environment.</title>
        <authorList>
            <person name="Kelly W.J."/>
            <person name="Leahy S.C."/>
            <person name="Altermann E."/>
            <person name="Yeoman C.J."/>
            <person name="Dunne J.C."/>
            <person name="Kong Z."/>
            <person name="Pacheco D.M."/>
            <person name="Li D."/>
            <person name="Noel S.J."/>
            <person name="Moon C.D."/>
            <person name="Cookson A.L."/>
            <person name="Attwood G.T."/>
        </authorList>
    </citation>
    <scope>NUCLEOTIDE SEQUENCE [LARGE SCALE GENOMIC DNA]</scope>
    <source>
        <strain evidence="4">ATCC 51982 / DSM 14932 / B316</strain>
    </source>
</reference>
<dbReference type="eggNOG" id="ENOG502Z7KK">
    <property type="taxonomic scope" value="Bacteria"/>
</dbReference>